<name>A0ABN2Z4V7_9ACTN</name>
<evidence type="ECO:0000313" key="2">
    <source>
        <dbReference type="EMBL" id="GAA2136751.1"/>
    </source>
</evidence>
<evidence type="ECO:0000313" key="3">
    <source>
        <dbReference type="Proteomes" id="UP001501020"/>
    </source>
</evidence>
<feature type="region of interest" description="Disordered" evidence="1">
    <location>
        <begin position="30"/>
        <end position="68"/>
    </location>
</feature>
<sequence length="68" mass="7317">MAQKALTARVTALAVLDVGTREEITLAGPRDAPVNAGLRPVIPPRPRGANRQAGPAVRYFPTPVDFRR</sequence>
<comment type="caution">
    <text evidence="2">The sequence shown here is derived from an EMBL/GenBank/DDBJ whole genome shotgun (WGS) entry which is preliminary data.</text>
</comment>
<reference evidence="2 3" key="1">
    <citation type="journal article" date="2019" name="Int. J. Syst. Evol. Microbiol.">
        <title>The Global Catalogue of Microorganisms (GCM) 10K type strain sequencing project: providing services to taxonomists for standard genome sequencing and annotation.</title>
        <authorList>
            <consortium name="The Broad Institute Genomics Platform"/>
            <consortium name="The Broad Institute Genome Sequencing Center for Infectious Disease"/>
            <person name="Wu L."/>
            <person name="Ma J."/>
        </authorList>
    </citation>
    <scope>NUCLEOTIDE SEQUENCE [LARGE SCALE GENOMIC DNA]</scope>
    <source>
        <strain evidence="2 3">JCM 13850</strain>
    </source>
</reference>
<organism evidence="2 3">
    <name type="scientific">Actinomadura napierensis</name>
    <dbReference type="NCBI Taxonomy" id="267854"/>
    <lineage>
        <taxon>Bacteria</taxon>
        <taxon>Bacillati</taxon>
        <taxon>Actinomycetota</taxon>
        <taxon>Actinomycetes</taxon>
        <taxon>Streptosporangiales</taxon>
        <taxon>Thermomonosporaceae</taxon>
        <taxon>Actinomadura</taxon>
    </lineage>
</organism>
<accession>A0ABN2Z4V7</accession>
<protein>
    <submittedName>
        <fullName evidence="2">Uncharacterized protein</fullName>
    </submittedName>
</protein>
<keyword evidence="3" id="KW-1185">Reference proteome</keyword>
<proteinExistence type="predicted"/>
<dbReference type="EMBL" id="BAAAMR010000024">
    <property type="protein sequence ID" value="GAA2136751.1"/>
    <property type="molecule type" value="Genomic_DNA"/>
</dbReference>
<dbReference type="Proteomes" id="UP001501020">
    <property type="component" value="Unassembled WGS sequence"/>
</dbReference>
<gene>
    <name evidence="2" type="ORF">GCM10009727_31690</name>
</gene>
<evidence type="ECO:0000256" key="1">
    <source>
        <dbReference type="SAM" id="MobiDB-lite"/>
    </source>
</evidence>